<dbReference type="InterPro" id="IPR050267">
    <property type="entry name" value="Anti-sigma-factor_SerPK"/>
</dbReference>
<accession>A0A918ZQ92</accession>
<organism evidence="4 5">
    <name type="scientific">Streptomyces spiralis</name>
    <dbReference type="NCBI Taxonomy" id="66376"/>
    <lineage>
        <taxon>Bacteria</taxon>
        <taxon>Bacillati</taxon>
        <taxon>Actinomycetota</taxon>
        <taxon>Actinomycetes</taxon>
        <taxon>Kitasatosporales</taxon>
        <taxon>Streptomycetaceae</taxon>
        <taxon>Streptomyces</taxon>
    </lineage>
</organism>
<comment type="caution">
    <text evidence="4">The sequence shown here is derived from an EMBL/GenBank/DDBJ whole genome shotgun (WGS) entry which is preliminary data.</text>
</comment>
<dbReference type="EMBL" id="BNBC01000006">
    <property type="protein sequence ID" value="GHE64574.1"/>
    <property type="molecule type" value="Genomic_DNA"/>
</dbReference>
<feature type="domain" description="Histidine kinase/HSP90-like ATPase" evidence="3">
    <location>
        <begin position="22"/>
        <end position="142"/>
    </location>
</feature>
<dbReference type="InterPro" id="IPR003594">
    <property type="entry name" value="HATPase_dom"/>
</dbReference>
<reference evidence="4" key="2">
    <citation type="submission" date="2020-09" db="EMBL/GenBank/DDBJ databases">
        <authorList>
            <person name="Sun Q."/>
            <person name="Ohkuma M."/>
        </authorList>
    </citation>
    <scope>NUCLEOTIDE SEQUENCE</scope>
    <source>
        <strain evidence="4">JCM 3302</strain>
    </source>
</reference>
<keyword evidence="1" id="KW-0418">Kinase</keyword>
<gene>
    <name evidence="4" type="ORF">GCM10014715_17510</name>
</gene>
<protein>
    <submittedName>
        <fullName evidence="4">ATP-binding protein</fullName>
    </submittedName>
</protein>
<dbReference type="Gene3D" id="3.30.565.10">
    <property type="entry name" value="Histidine kinase-like ATPase, C-terminal domain"/>
    <property type="match status" value="1"/>
</dbReference>
<dbReference type="InterPro" id="IPR036890">
    <property type="entry name" value="HATPase_C_sf"/>
</dbReference>
<evidence type="ECO:0000256" key="1">
    <source>
        <dbReference type="ARBA" id="ARBA00022527"/>
    </source>
</evidence>
<dbReference type="CDD" id="cd16936">
    <property type="entry name" value="HATPase_RsbW-like"/>
    <property type="match status" value="1"/>
</dbReference>
<dbReference type="PANTHER" id="PTHR35526:SF3">
    <property type="entry name" value="ANTI-SIGMA-F FACTOR RSBW"/>
    <property type="match status" value="1"/>
</dbReference>
<dbReference type="SUPFAM" id="SSF55874">
    <property type="entry name" value="ATPase domain of HSP90 chaperone/DNA topoisomerase II/histidine kinase"/>
    <property type="match status" value="1"/>
</dbReference>
<keyword evidence="1" id="KW-0723">Serine/threonine-protein kinase</keyword>
<dbReference type="GO" id="GO:0004674">
    <property type="term" value="F:protein serine/threonine kinase activity"/>
    <property type="evidence" value="ECO:0007669"/>
    <property type="project" value="UniProtKB-KW"/>
</dbReference>
<evidence type="ECO:0000313" key="5">
    <source>
        <dbReference type="Proteomes" id="UP000641386"/>
    </source>
</evidence>
<keyword evidence="4" id="KW-0067">ATP-binding</keyword>
<sequence>MLTGMTTPGDEGELASSCGQFASSPRGAQLARRLAVRCMEEWGHPPASDVSCTVALVVGELAANAVQHGRVPGRDFGLRLSLDATAGLVRVEVADAASAKRPPTVPPTSCPEGESGRGLLLVDVLAVRWGWAPRHPVGKTVWAEVPLEASARL</sequence>
<feature type="region of interest" description="Disordered" evidence="2">
    <location>
        <begin position="1"/>
        <end position="22"/>
    </location>
</feature>
<dbReference type="Pfam" id="PF13581">
    <property type="entry name" value="HATPase_c_2"/>
    <property type="match status" value="1"/>
</dbReference>
<keyword evidence="4" id="KW-0547">Nucleotide-binding</keyword>
<evidence type="ECO:0000313" key="4">
    <source>
        <dbReference type="EMBL" id="GHE64574.1"/>
    </source>
</evidence>
<dbReference type="Proteomes" id="UP000641386">
    <property type="component" value="Unassembled WGS sequence"/>
</dbReference>
<reference evidence="4" key="1">
    <citation type="journal article" date="2014" name="Int. J. Syst. Evol. Microbiol.">
        <title>Complete genome sequence of Corynebacterium casei LMG S-19264T (=DSM 44701T), isolated from a smear-ripened cheese.</title>
        <authorList>
            <consortium name="US DOE Joint Genome Institute (JGI-PGF)"/>
            <person name="Walter F."/>
            <person name="Albersmeier A."/>
            <person name="Kalinowski J."/>
            <person name="Ruckert C."/>
        </authorList>
    </citation>
    <scope>NUCLEOTIDE SEQUENCE</scope>
    <source>
        <strain evidence="4">JCM 3302</strain>
    </source>
</reference>
<evidence type="ECO:0000259" key="3">
    <source>
        <dbReference type="Pfam" id="PF13581"/>
    </source>
</evidence>
<keyword evidence="1" id="KW-0808">Transferase</keyword>
<keyword evidence="5" id="KW-1185">Reference proteome</keyword>
<evidence type="ECO:0000256" key="2">
    <source>
        <dbReference type="SAM" id="MobiDB-lite"/>
    </source>
</evidence>
<name>A0A918ZQ92_9ACTN</name>
<dbReference type="AlphaFoldDB" id="A0A918ZQ92"/>
<proteinExistence type="predicted"/>
<dbReference type="PANTHER" id="PTHR35526">
    <property type="entry name" value="ANTI-SIGMA-F FACTOR RSBW-RELATED"/>
    <property type="match status" value="1"/>
</dbReference>
<dbReference type="GO" id="GO:0005524">
    <property type="term" value="F:ATP binding"/>
    <property type="evidence" value="ECO:0007669"/>
    <property type="project" value="UniProtKB-KW"/>
</dbReference>